<organism evidence="1 2">
    <name type="scientific">Zarea fungicola</name>
    <dbReference type="NCBI Taxonomy" id="93591"/>
    <lineage>
        <taxon>Eukaryota</taxon>
        <taxon>Fungi</taxon>
        <taxon>Dikarya</taxon>
        <taxon>Ascomycota</taxon>
        <taxon>Pezizomycotina</taxon>
        <taxon>Sordariomycetes</taxon>
        <taxon>Hypocreomycetidae</taxon>
        <taxon>Hypocreales</taxon>
        <taxon>Cordycipitaceae</taxon>
        <taxon>Zarea</taxon>
    </lineage>
</organism>
<gene>
    <name evidence="1" type="ORF">NQ176_g4488</name>
</gene>
<comment type="caution">
    <text evidence="1">The sequence shown here is derived from an EMBL/GenBank/DDBJ whole genome shotgun (WGS) entry which is preliminary data.</text>
</comment>
<keyword evidence="2" id="KW-1185">Reference proteome</keyword>
<accession>A0ACC1NEC2</accession>
<dbReference type="Proteomes" id="UP001143910">
    <property type="component" value="Unassembled WGS sequence"/>
</dbReference>
<evidence type="ECO:0000313" key="1">
    <source>
        <dbReference type="EMBL" id="KAJ2977237.1"/>
    </source>
</evidence>
<proteinExistence type="predicted"/>
<dbReference type="EMBL" id="JANJQO010000492">
    <property type="protein sequence ID" value="KAJ2977237.1"/>
    <property type="molecule type" value="Genomic_DNA"/>
</dbReference>
<name>A0ACC1NEC2_9HYPO</name>
<sequence>MTKMAQGYQAGSQTRSAEVIVVGAGVSGLQTAHKLQQAGISCIVLEGSGNVGGQTFARSTFNEVHHPRTYAVAKECGLIDEHQPIRGKAMLEGFDAFEHDDQPALAAEDAACLFQIQAILDTLSKRSETSAPTMTVAELVSSYGATPTVANLANLWTRTIFGLSSNNVSALQFLSHCASCGGLLPVLENLSSSSEELVIPEVSHKVASALAQRLSEGTLQLHQKVTQIDHTSSDSCMIHTASGDVFRSTTVVLAGSLSMFGELQVCPTITAAENWEMMRNEQGFSTTVDVVFDQAWWQDRGLSGYAHGLTGPITLVRPSGIEIDGLCSLSCQIAGEQARGMWLWLMDAEERETLILQHLSTIFGGNIPRPVQMIEQDANPLLHGQQCLNYTCGENAAGAATRQASWKTQGNIHISGADTSGIWRGHMEGALTAGERTAIDIVAAFGTSHAIALAPRL</sequence>
<protein>
    <submittedName>
        <fullName evidence="1">Uncharacterized protein</fullName>
    </submittedName>
</protein>
<evidence type="ECO:0000313" key="2">
    <source>
        <dbReference type="Proteomes" id="UP001143910"/>
    </source>
</evidence>
<reference evidence="1" key="1">
    <citation type="submission" date="2022-08" db="EMBL/GenBank/DDBJ databases">
        <title>Genome Sequence of Lecanicillium fungicola.</title>
        <authorList>
            <person name="Buettner E."/>
        </authorList>
    </citation>
    <scope>NUCLEOTIDE SEQUENCE</scope>
    <source>
        <strain evidence="1">Babe33</strain>
    </source>
</reference>